<keyword evidence="1 10" id="KW-1003">Cell membrane</keyword>
<dbReference type="InterPro" id="IPR006009">
    <property type="entry name" value="GlcNAc_MurG"/>
</dbReference>
<keyword evidence="4 10" id="KW-0808">Transferase</keyword>
<organism evidence="13 14">
    <name type="scientific">Thermoclostridium caenicola</name>
    <dbReference type="NCBI Taxonomy" id="659425"/>
    <lineage>
        <taxon>Bacteria</taxon>
        <taxon>Bacillati</taxon>
        <taxon>Bacillota</taxon>
        <taxon>Clostridia</taxon>
        <taxon>Eubacteriales</taxon>
        <taxon>Oscillospiraceae</taxon>
        <taxon>Thermoclostridium</taxon>
    </lineage>
</organism>
<dbReference type="GO" id="GO:0009252">
    <property type="term" value="P:peptidoglycan biosynthetic process"/>
    <property type="evidence" value="ECO:0007669"/>
    <property type="project" value="UniProtKB-UniRule"/>
</dbReference>
<dbReference type="PANTHER" id="PTHR21015">
    <property type="entry name" value="UDP-N-ACETYLGLUCOSAMINE--N-ACETYLMURAMYL-(PENTAPEPTIDE) PYROPHOSPHORYL-UNDECAPRENOL N-ACETYLGLUCOSAMINE TRANSFERASE 1"/>
    <property type="match status" value="1"/>
</dbReference>
<comment type="function">
    <text evidence="10">Cell wall formation. Catalyzes the transfer of a GlcNAc subunit on undecaprenyl-pyrophosphoryl-MurNAc-pentapeptide (lipid intermediate I) to form undecaprenyl-pyrophosphoryl-MurNAc-(pentapeptide)GlcNAc (lipid intermediate II).</text>
</comment>
<comment type="similarity">
    <text evidence="10">Belongs to the glycosyltransferase 28 family. MurG subfamily.</text>
</comment>
<dbReference type="GO" id="GO:0050511">
    <property type="term" value="F:undecaprenyldiphospho-muramoylpentapeptide beta-N-acetylglucosaminyltransferase activity"/>
    <property type="evidence" value="ECO:0007669"/>
    <property type="project" value="UniProtKB-UniRule"/>
</dbReference>
<keyword evidence="14" id="KW-1185">Reference proteome</keyword>
<dbReference type="NCBIfam" id="TIGR01133">
    <property type="entry name" value="murG"/>
    <property type="match status" value="1"/>
</dbReference>
<dbReference type="SUPFAM" id="SSF53756">
    <property type="entry name" value="UDP-Glycosyltransferase/glycogen phosphorylase"/>
    <property type="match status" value="1"/>
</dbReference>
<accession>A0A1M6GEL1</accession>
<evidence type="ECO:0000313" key="14">
    <source>
        <dbReference type="Proteomes" id="UP000324781"/>
    </source>
</evidence>
<proteinExistence type="inferred from homology"/>
<reference evidence="13 14" key="1">
    <citation type="submission" date="2016-11" db="EMBL/GenBank/DDBJ databases">
        <authorList>
            <person name="Varghese N."/>
            <person name="Submissions S."/>
        </authorList>
    </citation>
    <scope>NUCLEOTIDE SEQUENCE [LARGE SCALE GENOMIC DNA]</scope>
    <source>
        <strain evidence="13 14">DSM 19027</strain>
    </source>
</reference>
<dbReference type="GO" id="GO:0051301">
    <property type="term" value="P:cell division"/>
    <property type="evidence" value="ECO:0007669"/>
    <property type="project" value="UniProtKB-KW"/>
</dbReference>
<dbReference type="AlphaFoldDB" id="A0A1M6GEL1"/>
<dbReference type="Pfam" id="PF03033">
    <property type="entry name" value="Glyco_transf_28"/>
    <property type="match status" value="1"/>
</dbReference>
<evidence type="ECO:0000256" key="9">
    <source>
        <dbReference type="ARBA" id="ARBA00023316"/>
    </source>
</evidence>
<dbReference type="GO" id="GO:0005975">
    <property type="term" value="P:carbohydrate metabolic process"/>
    <property type="evidence" value="ECO:0007669"/>
    <property type="project" value="InterPro"/>
</dbReference>
<gene>
    <name evidence="10" type="primary">murG</name>
    <name evidence="13" type="ORF">SAMN05444373_102327</name>
</gene>
<evidence type="ECO:0000256" key="7">
    <source>
        <dbReference type="ARBA" id="ARBA00023136"/>
    </source>
</evidence>
<feature type="binding site" evidence="10">
    <location>
        <position position="289"/>
    </location>
    <ligand>
        <name>UDP-N-acetyl-alpha-D-glucosamine</name>
        <dbReference type="ChEBI" id="CHEBI:57705"/>
    </ligand>
</feature>
<keyword evidence="7 10" id="KW-0472">Membrane</keyword>
<dbReference type="GO" id="GO:0005886">
    <property type="term" value="C:plasma membrane"/>
    <property type="evidence" value="ECO:0007669"/>
    <property type="project" value="UniProtKB-SubCell"/>
</dbReference>
<sequence length="366" mass="40816">MKKIVMTGGGTSGHVTPNIALIPELKALGYHIEYIGSKNGMEKQLIEAEGIPYHSISTGKLRRYFSLENFADAFRVMGGLTQSVSLMRKIRPDIVFSKGGFVSCPVVWAAWLCGIPVVIHESDITPGLTNKLSMPFARKVCYTFPESKSHIPQEKGVLTGIPIRKSLLEGNRAEGRMICGFEDNKPTLLVIGGSQGAVRINEAVRKSLGRLMKDFNICHICGKGNVDDQYRSVKGYKQFEYIREELPHLFALADIVVSRAGATTLFELLALKKPSLLIPLSRQASRGDQILNAESFRKQGFSMVLPEEELTPDTLADRAKTLFEKRQEYRKAMERSGRTNGTREVVRVIEETYQLKHARRGEGLES</sequence>
<keyword evidence="5 10" id="KW-0133">Cell shape</keyword>
<feature type="domain" description="Glycosyl transferase family 28 C-terminal" evidence="12">
    <location>
        <begin position="187"/>
        <end position="336"/>
    </location>
</feature>
<feature type="domain" description="Glycosyltransferase family 28 N-terminal" evidence="11">
    <location>
        <begin position="4"/>
        <end position="140"/>
    </location>
</feature>
<dbReference type="GO" id="GO:0008360">
    <property type="term" value="P:regulation of cell shape"/>
    <property type="evidence" value="ECO:0007669"/>
    <property type="project" value="UniProtKB-KW"/>
</dbReference>
<dbReference type="InterPro" id="IPR004276">
    <property type="entry name" value="GlycoTrans_28_N"/>
</dbReference>
<comment type="pathway">
    <text evidence="10">Cell wall biogenesis; peptidoglycan biosynthesis.</text>
</comment>
<dbReference type="CDD" id="cd03785">
    <property type="entry name" value="GT28_MurG"/>
    <property type="match status" value="1"/>
</dbReference>
<keyword evidence="8 10" id="KW-0131">Cell cycle</keyword>
<dbReference type="RefSeq" id="WP_149678731.1">
    <property type="nucleotide sequence ID" value="NZ_FQZP01000023.1"/>
</dbReference>
<evidence type="ECO:0000256" key="5">
    <source>
        <dbReference type="ARBA" id="ARBA00022960"/>
    </source>
</evidence>
<dbReference type="PANTHER" id="PTHR21015:SF27">
    <property type="entry name" value="UDP-N-ACETYLGLUCOSAMINE--N-ACETYLMURAMYL-(PENTAPEPTIDE) PYROPHOSPHORYL-UNDECAPRENOL N-ACETYLGLUCOSAMINE TRANSFERASE"/>
    <property type="match status" value="1"/>
</dbReference>
<evidence type="ECO:0000256" key="1">
    <source>
        <dbReference type="ARBA" id="ARBA00022475"/>
    </source>
</evidence>
<dbReference type="Gene3D" id="3.40.50.2000">
    <property type="entry name" value="Glycogen Phosphorylase B"/>
    <property type="match status" value="2"/>
</dbReference>
<name>A0A1M6GEL1_9FIRM</name>
<feature type="binding site" evidence="10">
    <location>
        <position position="164"/>
    </location>
    <ligand>
        <name>UDP-N-acetyl-alpha-D-glucosamine</name>
        <dbReference type="ChEBI" id="CHEBI:57705"/>
    </ligand>
</feature>
<dbReference type="GO" id="GO:0071555">
    <property type="term" value="P:cell wall organization"/>
    <property type="evidence" value="ECO:0007669"/>
    <property type="project" value="UniProtKB-KW"/>
</dbReference>
<evidence type="ECO:0000313" key="13">
    <source>
        <dbReference type="EMBL" id="SHJ08311.1"/>
    </source>
</evidence>
<protein>
    <recommendedName>
        <fullName evidence="10">UDP-N-acetylglucosamine--N-acetylmuramyl-(pentapeptide) pyrophosphoryl-undecaprenol N-acetylglucosamine transferase</fullName>
        <ecNumber evidence="10">2.4.1.227</ecNumber>
    </recommendedName>
    <alternativeName>
        <fullName evidence="10">Undecaprenyl-PP-MurNAc-pentapeptide-UDPGlcNAc GlcNAc transferase</fullName>
    </alternativeName>
</protein>
<keyword evidence="9 10" id="KW-0961">Cell wall biogenesis/degradation</keyword>
<evidence type="ECO:0000256" key="4">
    <source>
        <dbReference type="ARBA" id="ARBA00022679"/>
    </source>
</evidence>
<dbReference type="Pfam" id="PF04101">
    <property type="entry name" value="Glyco_tran_28_C"/>
    <property type="match status" value="1"/>
</dbReference>
<keyword evidence="6 10" id="KW-0573">Peptidoglycan synthesis</keyword>
<dbReference type="InterPro" id="IPR007235">
    <property type="entry name" value="Glyco_trans_28_C"/>
</dbReference>
<evidence type="ECO:0000259" key="11">
    <source>
        <dbReference type="Pfam" id="PF03033"/>
    </source>
</evidence>
<dbReference type="HAMAP" id="MF_00033">
    <property type="entry name" value="MurG"/>
    <property type="match status" value="1"/>
</dbReference>
<dbReference type="OrthoDB" id="9808936at2"/>
<dbReference type="EMBL" id="FQZP01000023">
    <property type="protein sequence ID" value="SHJ08311.1"/>
    <property type="molecule type" value="Genomic_DNA"/>
</dbReference>
<dbReference type="NCBIfam" id="NF009102">
    <property type="entry name" value="PRK12446.1"/>
    <property type="match status" value="1"/>
</dbReference>
<comment type="subcellular location">
    <subcellularLocation>
        <location evidence="10">Cell membrane</location>
        <topology evidence="10">Peripheral membrane protein</topology>
        <orientation evidence="10">Cytoplasmic side</orientation>
    </subcellularLocation>
</comment>
<evidence type="ECO:0000256" key="2">
    <source>
        <dbReference type="ARBA" id="ARBA00022618"/>
    </source>
</evidence>
<evidence type="ECO:0000259" key="12">
    <source>
        <dbReference type="Pfam" id="PF04101"/>
    </source>
</evidence>
<keyword evidence="3 10" id="KW-0328">Glycosyltransferase</keyword>
<comment type="caution">
    <text evidence="10">Lacks conserved residue(s) required for the propagation of feature annotation.</text>
</comment>
<evidence type="ECO:0000256" key="3">
    <source>
        <dbReference type="ARBA" id="ARBA00022676"/>
    </source>
</evidence>
<feature type="binding site" evidence="10">
    <location>
        <position position="194"/>
    </location>
    <ligand>
        <name>UDP-N-acetyl-alpha-D-glucosamine</name>
        <dbReference type="ChEBI" id="CHEBI:57705"/>
    </ligand>
</feature>
<dbReference type="EC" id="2.4.1.227" evidence="10"/>
<evidence type="ECO:0000256" key="8">
    <source>
        <dbReference type="ARBA" id="ARBA00023306"/>
    </source>
</evidence>
<keyword evidence="2 10" id="KW-0132">Cell division</keyword>
<dbReference type="GO" id="GO:0051991">
    <property type="term" value="F:UDP-N-acetyl-D-glucosamine:N-acetylmuramoyl-L-alanyl-D-glutamyl-meso-2,6-diaminopimelyl-D-alanyl-D-alanine-diphosphoundecaprenol 4-beta-N-acetylglucosaminlytransferase activity"/>
    <property type="evidence" value="ECO:0007669"/>
    <property type="project" value="RHEA"/>
</dbReference>
<dbReference type="Proteomes" id="UP000324781">
    <property type="component" value="Unassembled WGS sequence"/>
</dbReference>
<evidence type="ECO:0000256" key="10">
    <source>
        <dbReference type="HAMAP-Rule" id="MF_00033"/>
    </source>
</evidence>
<evidence type="ECO:0000256" key="6">
    <source>
        <dbReference type="ARBA" id="ARBA00022984"/>
    </source>
</evidence>
<comment type="catalytic activity">
    <reaction evidence="10">
        <text>di-trans,octa-cis-undecaprenyl diphospho-N-acetyl-alpha-D-muramoyl-L-alanyl-D-glutamyl-meso-2,6-diaminopimeloyl-D-alanyl-D-alanine + UDP-N-acetyl-alpha-D-glucosamine = di-trans,octa-cis-undecaprenyl diphospho-[N-acetyl-alpha-D-glucosaminyl-(1-&gt;4)]-N-acetyl-alpha-D-muramoyl-L-alanyl-D-glutamyl-meso-2,6-diaminopimeloyl-D-alanyl-D-alanine + UDP + H(+)</text>
        <dbReference type="Rhea" id="RHEA:31227"/>
        <dbReference type="ChEBI" id="CHEBI:15378"/>
        <dbReference type="ChEBI" id="CHEBI:57705"/>
        <dbReference type="ChEBI" id="CHEBI:58223"/>
        <dbReference type="ChEBI" id="CHEBI:61387"/>
        <dbReference type="ChEBI" id="CHEBI:61388"/>
        <dbReference type="EC" id="2.4.1.227"/>
    </reaction>
</comment>
<dbReference type="UniPathway" id="UPA00219"/>